<keyword evidence="3" id="KW-0436">Ligase</keyword>
<feature type="domain" description="Glutamine amidotransferase type-2" evidence="11">
    <location>
        <begin position="51"/>
        <end position="266"/>
    </location>
</feature>
<dbReference type="CDD" id="cd01991">
    <property type="entry name" value="Asn_synthase_B_C"/>
    <property type="match status" value="1"/>
</dbReference>
<keyword evidence="7" id="KW-0061">Asparagine biosynthesis</keyword>
<dbReference type="InterPro" id="IPR029055">
    <property type="entry name" value="Ntn_hydrolases_N"/>
</dbReference>
<feature type="signal peptide" evidence="10">
    <location>
        <begin position="1"/>
        <end position="24"/>
    </location>
</feature>
<dbReference type="Pfam" id="PF13537">
    <property type="entry name" value="GATase_7"/>
    <property type="match status" value="1"/>
</dbReference>
<protein>
    <recommendedName>
        <fullName evidence="2">asparagine synthase (glutamine-hydrolyzing)</fullName>
        <ecNumber evidence="2">6.3.5.4</ecNumber>
    </recommendedName>
</protein>
<dbReference type="InterPro" id="IPR014729">
    <property type="entry name" value="Rossmann-like_a/b/a_fold"/>
</dbReference>
<dbReference type="Gene3D" id="3.40.50.620">
    <property type="entry name" value="HUPs"/>
    <property type="match status" value="1"/>
</dbReference>
<comment type="pathway">
    <text evidence="1">Amino-acid biosynthesis; L-asparagine biosynthesis; L-asparagine from L-aspartate (L-Gln route): step 1/1.</text>
</comment>
<proteinExistence type="predicted"/>
<evidence type="ECO:0000313" key="12">
    <source>
        <dbReference type="EMBL" id="CAD8966103.1"/>
    </source>
</evidence>
<evidence type="ECO:0000256" key="6">
    <source>
        <dbReference type="ARBA" id="ARBA00022840"/>
    </source>
</evidence>
<evidence type="ECO:0000256" key="5">
    <source>
        <dbReference type="ARBA" id="ARBA00022741"/>
    </source>
</evidence>
<evidence type="ECO:0000256" key="4">
    <source>
        <dbReference type="ARBA" id="ARBA00022605"/>
    </source>
</evidence>
<dbReference type="EMBL" id="HBFX01029498">
    <property type="protein sequence ID" value="CAD8966103.1"/>
    <property type="molecule type" value="Transcribed_RNA"/>
</dbReference>
<keyword evidence="8" id="KW-0315">Glutamine amidotransferase</keyword>
<dbReference type="PANTHER" id="PTHR11772:SF2">
    <property type="entry name" value="ASPARAGINE SYNTHETASE [GLUTAMINE-HYDROLYZING]"/>
    <property type="match status" value="1"/>
</dbReference>
<evidence type="ECO:0000256" key="2">
    <source>
        <dbReference type="ARBA" id="ARBA00012737"/>
    </source>
</evidence>
<sequence length="644" mass="71633">MAGHSARFALAVACMAILVSMAVSMPTARLLKAGDASGRFCTPTMRLKGGCGFLGVYGSVLEPLSLRFKMMKLARLMRHRGPDGGGIHIIDSKNTPDRRHSIAHERLAIVGVVNDPKDVAEIGRSDPSGDHSKLHTLTGNQPLFNHRGTKSLSINGEIYNYKKIKAMLKDKTPWKTASDCESVIHLYEEMGVECAKHLDGDFAFAILDEENDELYAARDPVGVASMYVGYAADGGVWFGSEMKCLLPECDKVEQFPPGHYWSSKTRKFTRYYFPDWNEASKATRALDLPKLKKDFEAAVDKRLMTDVPYGVLLSGGLDSSLVASVVVKMCKQQSRPMPATFSIGLVGSPDLTNARAVAKQLGTDHHEFHFTVQEGIDAVQDVIYHLETYDVTTIRAGTPMFILARKIKALGVKMVISGEGADEEFGGYLYFHKAPSGKELHEECVRKFHDLHKFDCLRANKATMAWGVEARVPFLDKDFLDTAMFLDGKYKMIHKGEKTQFIEKWAVREAFNCDGPDGTPYLPQEVLFRQKEQFSDGVGYDWIDGLKEHCARVVDDYMFSIRAERFPHNPPSTKEGYYARMIFEQLFPSKTAAETVPGGPSVACSTAKAVEWDETWKKAYESGSMLDQSGRAVDGVHESATKCF</sequence>
<dbReference type="GO" id="GO:0004066">
    <property type="term" value="F:asparagine synthase (glutamine-hydrolyzing) activity"/>
    <property type="evidence" value="ECO:0007669"/>
    <property type="project" value="UniProtKB-EC"/>
</dbReference>
<evidence type="ECO:0000256" key="10">
    <source>
        <dbReference type="SAM" id="SignalP"/>
    </source>
</evidence>
<organism evidence="12">
    <name type="scientific">Hemiselmis andersenii</name>
    <name type="common">Cryptophyte alga</name>
    <dbReference type="NCBI Taxonomy" id="464988"/>
    <lineage>
        <taxon>Eukaryota</taxon>
        <taxon>Cryptophyceae</taxon>
        <taxon>Cryptomonadales</taxon>
        <taxon>Hemiselmidaceae</taxon>
        <taxon>Hemiselmis</taxon>
    </lineage>
</organism>
<dbReference type="NCBIfam" id="NF006949">
    <property type="entry name" value="PRK09431.1"/>
    <property type="match status" value="1"/>
</dbReference>
<reference evidence="12" key="1">
    <citation type="submission" date="2021-01" db="EMBL/GenBank/DDBJ databases">
        <authorList>
            <person name="Corre E."/>
            <person name="Pelletier E."/>
            <person name="Niang G."/>
            <person name="Scheremetjew M."/>
            <person name="Finn R."/>
            <person name="Kale V."/>
            <person name="Holt S."/>
            <person name="Cochrane G."/>
            <person name="Meng A."/>
            <person name="Brown T."/>
            <person name="Cohen L."/>
        </authorList>
    </citation>
    <scope>NUCLEOTIDE SEQUENCE</scope>
    <source>
        <strain evidence="12">CCMP644</strain>
    </source>
</reference>
<evidence type="ECO:0000256" key="8">
    <source>
        <dbReference type="ARBA" id="ARBA00022962"/>
    </source>
</evidence>
<evidence type="ECO:0000256" key="7">
    <source>
        <dbReference type="ARBA" id="ARBA00022888"/>
    </source>
</evidence>
<evidence type="ECO:0000259" key="11">
    <source>
        <dbReference type="PROSITE" id="PS51278"/>
    </source>
</evidence>
<dbReference type="InterPro" id="IPR017932">
    <property type="entry name" value="GATase_2_dom"/>
</dbReference>
<keyword evidence="5" id="KW-0547">Nucleotide-binding</keyword>
<dbReference type="InterPro" id="IPR050795">
    <property type="entry name" value="Asn_Synthetase"/>
</dbReference>
<keyword evidence="6" id="KW-0067">ATP-binding</keyword>
<keyword evidence="10" id="KW-0732">Signal</keyword>
<dbReference type="PANTHER" id="PTHR11772">
    <property type="entry name" value="ASPARAGINE SYNTHETASE"/>
    <property type="match status" value="1"/>
</dbReference>
<dbReference type="CDD" id="cd00712">
    <property type="entry name" value="AsnB"/>
    <property type="match status" value="1"/>
</dbReference>
<dbReference type="EC" id="6.3.5.4" evidence="2"/>
<dbReference type="GO" id="GO:0005829">
    <property type="term" value="C:cytosol"/>
    <property type="evidence" value="ECO:0007669"/>
    <property type="project" value="TreeGrafter"/>
</dbReference>
<comment type="catalytic activity">
    <reaction evidence="9">
        <text>L-aspartate + L-glutamine + ATP + H2O = L-asparagine + L-glutamate + AMP + diphosphate + H(+)</text>
        <dbReference type="Rhea" id="RHEA:12228"/>
        <dbReference type="ChEBI" id="CHEBI:15377"/>
        <dbReference type="ChEBI" id="CHEBI:15378"/>
        <dbReference type="ChEBI" id="CHEBI:29985"/>
        <dbReference type="ChEBI" id="CHEBI:29991"/>
        <dbReference type="ChEBI" id="CHEBI:30616"/>
        <dbReference type="ChEBI" id="CHEBI:33019"/>
        <dbReference type="ChEBI" id="CHEBI:58048"/>
        <dbReference type="ChEBI" id="CHEBI:58359"/>
        <dbReference type="ChEBI" id="CHEBI:456215"/>
        <dbReference type="EC" id="6.3.5.4"/>
    </reaction>
</comment>
<dbReference type="GO" id="GO:0005524">
    <property type="term" value="F:ATP binding"/>
    <property type="evidence" value="ECO:0007669"/>
    <property type="project" value="UniProtKB-KW"/>
</dbReference>
<evidence type="ECO:0000256" key="3">
    <source>
        <dbReference type="ARBA" id="ARBA00022598"/>
    </source>
</evidence>
<dbReference type="PROSITE" id="PS51278">
    <property type="entry name" value="GATASE_TYPE_2"/>
    <property type="match status" value="1"/>
</dbReference>
<dbReference type="FunFam" id="3.40.50.620:FF:000031">
    <property type="entry name" value="Asparagine synthase B"/>
    <property type="match status" value="1"/>
</dbReference>
<dbReference type="SUPFAM" id="SSF52402">
    <property type="entry name" value="Adenine nucleotide alpha hydrolases-like"/>
    <property type="match status" value="1"/>
</dbReference>
<dbReference type="Pfam" id="PF00733">
    <property type="entry name" value="Asn_synthase"/>
    <property type="match status" value="1"/>
</dbReference>
<gene>
    <name evidence="12" type="ORF">HAND00432_LOCUS17788</name>
</gene>
<dbReference type="InterPro" id="IPR033738">
    <property type="entry name" value="AsnB_N"/>
</dbReference>
<dbReference type="InterPro" id="IPR001962">
    <property type="entry name" value="Asn_synthase"/>
</dbReference>
<accession>A0A6U2BQK7</accession>
<dbReference type="SUPFAM" id="SSF56235">
    <property type="entry name" value="N-terminal nucleophile aminohydrolases (Ntn hydrolases)"/>
    <property type="match status" value="1"/>
</dbReference>
<evidence type="ECO:0000256" key="9">
    <source>
        <dbReference type="ARBA" id="ARBA00048741"/>
    </source>
</evidence>
<feature type="chain" id="PRO_5030159921" description="asparagine synthase (glutamine-hydrolyzing)" evidence="10">
    <location>
        <begin position="25"/>
        <end position="644"/>
    </location>
</feature>
<dbReference type="InterPro" id="IPR006426">
    <property type="entry name" value="Asn_synth_AEB"/>
</dbReference>
<keyword evidence="4" id="KW-0028">Amino-acid biosynthesis</keyword>
<dbReference type="AlphaFoldDB" id="A0A6U2BQK7"/>
<dbReference type="NCBIfam" id="TIGR01536">
    <property type="entry name" value="asn_synth_AEB"/>
    <property type="match status" value="1"/>
</dbReference>
<dbReference type="GO" id="GO:0006529">
    <property type="term" value="P:asparagine biosynthetic process"/>
    <property type="evidence" value="ECO:0007669"/>
    <property type="project" value="UniProtKB-KW"/>
</dbReference>
<name>A0A6U2BQK7_HEMAN</name>
<dbReference type="Gene3D" id="3.60.20.10">
    <property type="entry name" value="Glutamine Phosphoribosylpyrophosphate, subunit 1, domain 1"/>
    <property type="match status" value="1"/>
</dbReference>
<evidence type="ECO:0000256" key="1">
    <source>
        <dbReference type="ARBA" id="ARBA00005187"/>
    </source>
</evidence>